<evidence type="ECO:0000256" key="1">
    <source>
        <dbReference type="SAM" id="SignalP"/>
    </source>
</evidence>
<comment type="caution">
    <text evidence="3">The sequence shown here is derived from an EMBL/GenBank/DDBJ whole genome shotgun (WGS) entry which is preliminary data.</text>
</comment>
<dbReference type="Gene3D" id="3.40.630.10">
    <property type="entry name" value="Zn peptidases"/>
    <property type="match status" value="2"/>
</dbReference>
<dbReference type="GO" id="GO:0008235">
    <property type="term" value="F:metalloexopeptidase activity"/>
    <property type="evidence" value="ECO:0007669"/>
    <property type="project" value="InterPro"/>
</dbReference>
<dbReference type="AlphaFoldDB" id="A0A847S105"/>
<dbReference type="Pfam" id="PF04389">
    <property type="entry name" value="Peptidase_M28"/>
    <property type="match status" value="1"/>
</dbReference>
<dbReference type="RefSeq" id="WP_168871124.1">
    <property type="nucleotide sequence ID" value="NZ_JABAIA010000001.1"/>
</dbReference>
<protein>
    <submittedName>
        <fullName evidence="3">M28 family peptidase</fullName>
    </submittedName>
</protein>
<dbReference type="PANTHER" id="PTHR12147">
    <property type="entry name" value="METALLOPEPTIDASE M28 FAMILY MEMBER"/>
    <property type="match status" value="1"/>
</dbReference>
<dbReference type="SUPFAM" id="SSF52025">
    <property type="entry name" value="PA domain"/>
    <property type="match status" value="1"/>
</dbReference>
<feature type="chain" id="PRO_5032625720" evidence="1">
    <location>
        <begin position="19"/>
        <end position="495"/>
    </location>
</feature>
<dbReference type="InterPro" id="IPR007484">
    <property type="entry name" value="Peptidase_M28"/>
</dbReference>
<evidence type="ECO:0000313" key="4">
    <source>
        <dbReference type="Proteomes" id="UP000570474"/>
    </source>
</evidence>
<sequence>MRLLATAVCIFSLSTVFAQGKSPLVFEKATALRYGATITPASTKAQLAVIAGEEMEGRETGTRGQERAAAYILSQFRAAGLQPGANGQWEQHYPLYRDSLETGIITAGDRTFHFGTDFYANVQETPNATLDAGVVFAGYGIVTPERNDYKGLDVKGKIVMVREGVPAGMPREKANPSEKAAVAAFRGATALLVISRSANRFRLLDQEYLRKTDIYKKRDTSSRPGIYYITPVMAGAIMGRDSVQAERGLLPVAAPQALQVRFEKKDLTLRPSNVLGYLEGTDKKDELVFITAHYDHLGIVNGKINYGADDDGSGTTAVIEMAKAFGKAAREGRRPRRSIVFMTVSGEEKGLLGSDYYTSNPIYPLAKTVVDLNIDMIGRIDPEHEQDTNYIYIIGDDKISSALRPLSEQVNNTFTRFKLDYKFNDPNDPHQFYYRSDHYNFARHGVPVIFYFNGTHADYHQPTDTVEKINYDLLARRAQLVFYTAWQIAMTDTKL</sequence>
<evidence type="ECO:0000313" key="3">
    <source>
        <dbReference type="EMBL" id="NLR65221.1"/>
    </source>
</evidence>
<dbReference type="GO" id="GO:0006508">
    <property type="term" value="P:proteolysis"/>
    <property type="evidence" value="ECO:0007669"/>
    <property type="project" value="InterPro"/>
</dbReference>
<dbReference type="InterPro" id="IPR046450">
    <property type="entry name" value="PA_dom_sf"/>
</dbReference>
<reference evidence="3 4" key="1">
    <citation type="submission" date="2020-04" db="EMBL/GenBank/DDBJ databases">
        <authorList>
            <person name="Yin C."/>
        </authorList>
    </citation>
    <scope>NUCLEOTIDE SEQUENCE [LARGE SCALE GENOMIC DNA]</scope>
    <source>
        <strain evidence="3 4">Ae27</strain>
    </source>
</reference>
<gene>
    <name evidence="3" type="ORF">HGH92_12960</name>
</gene>
<evidence type="ECO:0000259" key="2">
    <source>
        <dbReference type="Pfam" id="PF04389"/>
    </source>
</evidence>
<feature type="signal peptide" evidence="1">
    <location>
        <begin position="1"/>
        <end position="18"/>
    </location>
</feature>
<organism evidence="3 4">
    <name type="scientific">Chitinophaga varians</name>
    <dbReference type="NCBI Taxonomy" id="2202339"/>
    <lineage>
        <taxon>Bacteria</taxon>
        <taxon>Pseudomonadati</taxon>
        <taxon>Bacteroidota</taxon>
        <taxon>Chitinophagia</taxon>
        <taxon>Chitinophagales</taxon>
        <taxon>Chitinophagaceae</taxon>
        <taxon>Chitinophaga</taxon>
    </lineage>
</organism>
<name>A0A847S105_9BACT</name>
<dbReference type="PANTHER" id="PTHR12147:SF26">
    <property type="entry name" value="PEPTIDASE M28 DOMAIN-CONTAINING PROTEIN"/>
    <property type="match status" value="1"/>
</dbReference>
<keyword evidence="4" id="KW-1185">Reference proteome</keyword>
<dbReference type="SUPFAM" id="SSF53187">
    <property type="entry name" value="Zn-dependent exopeptidases"/>
    <property type="match status" value="1"/>
</dbReference>
<feature type="domain" description="Peptidase M28" evidence="2">
    <location>
        <begin position="273"/>
        <end position="483"/>
    </location>
</feature>
<proteinExistence type="predicted"/>
<dbReference type="EMBL" id="JABAIA010000001">
    <property type="protein sequence ID" value="NLR65221.1"/>
    <property type="molecule type" value="Genomic_DNA"/>
</dbReference>
<dbReference type="Gene3D" id="3.50.30.30">
    <property type="match status" value="1"/>
</dbReference>
<keyword evidence="1" id="KW-0732">Signal</keyword>
<dbReference type="Proteomes" id="UP000570474">
    <property type="component" value="Unassembled WGS sequence"/>
</dbReference>
<dbReference type="InterPro" id="IPR045175">
    <property type="entry name" value="M28_fam"/>
</dbReference>
<accession>A0A847S105</accession>